<organism evidence="2 3">
    <name type="scientific">Sphingomonas guangdongensis</name>
    <dbReference type="NCBI Taxonomy" id="1141890"/>
    <lineage>
        <taxon>Bacteria</taxon>
        <taxon>Pseudomonadati</taxon>
        <taxon>Pseudomonadota</taxon>
        <taxon>Alphaproteobacteria</taxon>
        <taxon>Sphingomonadales</taxon>
        <taxon>Sphingomonadaceae</taxon>
        <taxon>Sphingomonas</taxon>
    </lineage>
</organism>
<keyword evidence="1" id="KW-0732">Signal</keyword>
<protein>
    <recommendedName>
        <fullName evidence="4">Membrane-bound lysozyme-inhibitor of c-type lysozyme</fullName>
    </recommendedName>
</protein>
<dbReference type="OrthoDB" id="7472092at2"/>
<dbReference type="RefSeq" id="WP_097065177.1">
    <property type="nucleotide sequence ID" value="NZ_OBMI01000004.1"/>
</dbReference>
<dbReference type="Proteomes" id="UP000219494">
    <property type="component" value="Unassembled WGS sequence"/>
</dbReference>
<dbReference type="EMBL" id="OBMI01000004">
    <property type="protein sequence ID" value="SOB88281.1"/>
    <property type="molecule type" value="Genomic_DNA"/>
</dbReference>
<evidence type="ECO:0008006" key="4">
    <source>
        <dbReference type="Google" id="ProtNLM"/>
    </source>
</evidence>
<feature type="signal peptide" evidence="1">
    <location>
        <begin position="1"/>
        <end position="21"/>
    </location>
</feature>
<evidence type="ECO:0000313" key="2">
    <source>
        <dbReference type="EMBL" id="SOB88281.1"/>
    </source>
</evidence>
<dbReference type="PROSITE" id="PS51257">
    <property type="entry name" value="PROKAR_LIPOPROTEIN"/>
    <property type="match status" value="1"/>
</dbReference>
<reference evidence="2 3" key="1">
    <citation type="submission" date="2017-07" db="EMBL/GenBank/DDBJ databases">
        <authorList>
            <person name="Sun Z.S."/>
            <person name="Albrecht U."/>
            <person name="Echele G."/>
            <person name="Lee C.C."/>
        </authorList>
    </citation>
    <scope>NUCLEOTIDE SEQUENCE [LARGE SCALE GENOMIC DNA]</scope>
    <source>
        <strain evidence="2 3">CGMCC 1.12672</strain>
    </source>
</reference>
<keyword evidence="3" id="KW-1185">Reference proteome</keyword>
<proteinExistence type="predicted"/>
<dbReference type="AlphaFoldDB" id="A0A285R2G2"/>
<name>A0A285R2G2_9SPHN</name>
<sequence>MITRILPAAAALALLSLTACGSSQPEEVDTRAPDPLAEKLKNAAPVELPPAVKASVTFRCQPGNSLIYVDFFDGEKQANLRTEKGGTLTQLTASAAGEAYTGGGYTVKGTPTSVEYTAPGKSALSCKA</sequence>
<gene>
    <name evidence="2" type="ORF">SAMN06297144_3431</name>
</gene>
<accession>A0A285R2G2</accession>
<evidence type="ECO:0000313" key="3">
    <source>
        <dbReference type="Proteomes" id="UP000219494"/>
    </source>
</evidence>
<evidence type="ECO:0000256" key="1">
    <source>
        <dbReference type="SAM" id="SignalP"/>
    </source>
</evidence>
<feature type="chain" id="PRO_5012583399" description="Membrane-bound lysozyme-inhibitor of c-type lysozyme" evidence="1">
    <location>
        <begin position="22"/>
        <end position="128"/>
    </location>
</feature>